<evidence type="ECO:0000313" key="2">
    <source>
        <dbReference type="Proteomes" id="UP001153069"/>
    </source>
</evidence>
<protein>
    <submittedName>
        <fullName evidence="1">Uncharacterized protein</fullName>
    </submittedName>
</protein>
<dbReference type="OrthoDB" id="2393824at2759"/>
<dbReference type="EMBL" id="CAICTM010000488">
    <property type="protein sequence ID" value="CAB9511541.1"/>
    <property type="molecule type" value="Genomic_DNA"/>
</dbReference>
<name>A0A9N8HET8_9STRA</name>
<reference evidence="1" key="1">
    <citation type="submission" date="2020-06" db="EMBL/GenBank/DDBJ databases">
        <authorList>
            <consortium name="Plant Systems Biology data submission"/>
        </authorList>
    </citation>
    <scope>NUCLEOTIDE SEQUENCE</scope>
    <source>
        <strain evidence="1">D6</strain>
    </source>
</reference>
<sequence>MVQENNGLGQAFERVLLPVLLQDDKGTLKVHFQKQLKESKAQQLEGFFPSTKSSYGVLTLDTGEASLDAMKATIEWIEAAVNCTIEGQVEPYCYPDNNFGPDVLYLMWNKLFSDFRSCLVQSKYEKYDHQADALRTLVPDWLYYKKRNKPAERQLNLPDSLTQKWNAVKDKLVSNSRPCHRLLVQCPAELKWEKVAGQVAPDGYKPSDTKAKQEKRDWLVAISKNDLELFDDDTASIIRLMKKPKITH</sequence>
<dbReference type="Proteomes" id="UP001153069">
    <property type="component" value="Unassembled WGS sequence"/>
</dbReference>
<evidence type="ECO:0000313" key="1">
    <source>
        <dbReference type="EMBL" id="CAB9511541.1"/>
    </source>
</evidence>
<proteinExistence type="predicted"/>
<comment type="caution">
    <text evidence="1">The sequence shown here is derived from an EMBL/GenBank/DDBJ whole genome shotgun (WGS) entry which is preliminary data.</text>
</comment>
<dbReference type="AlphaFoldDB" id="A0A9N8HET8"/>
<accession>A0A9N8HET8</accession>
<organism evidence="1 2">
    <name type="scientific">Seminavis robusta</name>
    <dbReference type="NCBI Taxonomy" id="568900"/>
    <lineage>
        <taxon>Eukaryota</taxon>
        <taxon>Sar</taxon>
        <taxon>Stramenopiles</taxon>
        <taxon>Ochrophyta</taxon>
        <taxon>Bacillariophyta</taxon>
        <taxon>Bacillariophyceae</taxon>
        <taxon>Bacillariophycidae</taxon>
        <taxon>Naviculales</taxon>
        <taxon>Naviculaceae</taxon>
        <taxon>Seminavis</taxon>
    </lineage>
</organism>
<keyword evidence="2" id="KW-1185">Reference proteome</keyword>
<gene>
    <name evidence="1" type="ORF">SEMRO_489_G153400.1</name>
</gene>